<keyword evidence="6" id="KW-0165">Cleavage on pair of basic residues</keyword>
<reference evidence="12" key="2">
    <citation type="submission" date="2025-08" db="UniProtKB">
        <authorList>
            <consortium name="Ensembl"/>
        </authorList>
    </citation>
    <scope>IDENTIFICATION</scope>
</reference>
<dbReference type="Ensembl" id="ENSHHUT00000059922.1">
    <property type="protein sequence ID" value="ENSHHUP00000057933.1"/>
    <property type="gene ID" value="ENSHHUG00000034505.1"/>
</dbReference>
<dbReference type="GO" id="GO:0097746">
    <property type="term" value="P:blood vessel diameter maintenance"/>
    <property type="evidence" value="ECO:0007669"/>
    <property type="project" value="UniProtKB-KW"/>
</dbReference>
<comment type="subunit">
    <text evidence="11">Interacts with NTSR1. Interacts with SORT1. Interacts with SORL1.</text>
</comment>
<keyword evidence="8" id="KW-0838">Vasoactive</keyword>
<sequence>MTPSQIGIWEKRQNNLRPYPILLSPGPVQHWRTVLTGSYGCEEKWHPLLKENVDQEQRAIEEELLSSLFTSKSKQNAPYWRVSLVNVCRMVNSLINSRLWREQEEYNTGEELGERLASLPETLDELLNLQHICRVLQPREVRDAHRDACKHTVHWDIQTLRAGFGGVGGGTELELSNPQVARCVTLSRILPFNATKPHPTIIQQIPCRRVTSS</sequence>
<organism evidence="12 13">
    <name type="scientific">Hucho hucho</name>
    <name type="common">huchen</name>
    <dbReference type="NCBI Taxonomy" id="62062"/>
    <lineage>
        <taxon>Eukaryota</taxon>
        <taxon>Metazoa</taxon>
        <taxon>Chordata</taxon>
        <taxon>Craniata</taxon>
        <taxon>Vertebrata</taxon>
        <taxon>Euteleostomi</taxon>
        <taxon>Actinopterygii</taxon>
        <taxon>Neopterygii</taxon>
        <taxon>Teleostei</taxon>
        <taxon>Protacanthopterygii</taxon>
        <taxon>Salmoniformes</taxon>
        <taxon>Salmonidae</taxon>
        <taxon>Salmoninae</taxon>
        <taxon>Hucho</taxon>
    </lineage>
</organism>
<dbReference type="InterPro" id="IPR008055">
    <property type="entry name" value="NeurotensiN"/>
</dbReference>
<protein>
    <recommendedName>
        <fullName evidence="4">Neurotensin/neuromedin N</fullName>
    </recommendedName>
</protein>
<evidence type="ECO:0000313" key="12">
    <source>
        <dbReference type="Ensembl" id="ENSHHUP00000057933.1"/>
    </source>
</evidence>
<accession>A0A4W5P795</accession>
<evidence type="ECO:0000256" key="8">
    <source>
        <dbReference type="ARBA" id="ARBA00022858"/>
    </source>
</evidence>
<evidence type="ECO:0000256" key="11">
    <source>
        <dbReference type="ARBA" id="ARBA00046937"/>
    </source>
</evidence>
<reference evidence="12" key="3">
    <citation type="submission" date="2025-09" db="UniProtKB">
        <authorList>
            <consortium name="Ensembl"/>
        </authorList>
    </citation>
    <scope>IDENTIFICATION</scope>
</reference>
<comment type="subcellular location">
    <subcellularLocation>
        <location evidence="1">Cytoplasmic vesicle</location>
        <location evidence="1">Secretory vesicle</location>
    </subcellularLocation>
    <subcellularLocation>
        <location evidence="2">Secreted</location>
    </subcellularLocation>
</comment>
<keyword evidence="13" id="KW-1185">Reference proteome</keyword>
<reference evidence="13" key="1">
    <citation type="submission" date="2018-06" db="EMBL/GenBank/DDBJ databases">
        <title>Genome assembly of Danube salmon.</title>
        <authorList>
            <person name="Macqueen D.J."/>
            <person name="Gundappa M.K."/>
        </authorList>
    </citation>
    <scope>NUCLEOTIDE SEQUENCE [LARGE SCALE GENOMIC DNA]</scope>
</reference>
<comment type="similarity">
    <text evidence="3">Belongs to the neurotensin family.</text>
</comment>
<evidence type="ECO:0000256" key="3">
    <source>
        <dbReference type="ARBA" id="ARBA00009827"/>
    </source>
</evidence>
<evidence type="ECO:0000256" key="2">
    <source>
        <dbReference type="ARBA" id="ARBA00004613"/>
    </source>
</evidence>
<evidence type="ECO:0000256" key="7">
    <source>
        <dbReference type="ARBA" id="ARBA00022729"/>
    </source>
</evidence>
<name>A0A4W5P795_9TELE</name>
<dbReference type="Pfam" id="PF07421">
    <property type="entry name" value="Pro-NT_NN"/>
    <property type="match status" value="1"/>
</dbReference>
<dbReference type="GO" id="GO:0005576">
    <property type="term" value="C:extracellular region"/>
    <property type="evidence" value="ECO:0007669"/>
    <property type="project" value="UniProtKB-SubCell"/>
</dbReference>
<evidence type="ECO:0000256" key="1">
    <source>
        <dbReference type="ARBA" id="ARBA00004398"/>
    </source>
</evidence>
<dbReference type="GeneTree" id="ENSGT01000000221831"/>
<evidence type="ECO:0000256" key="6">
    <source>
        <dbReference type="ARBA" id="ARBA00022685"/>
    </source>
</evidence>
<keyword evidence="7" id="KW-0732">Signal</keyword>
<dbReference type="Proteomes" id="UP000314982">
    <property type="component" value="Unassembled WGS sequence"/>
</dbReference>
<dbReference type="AlphaFoldDB" id="A0A4W5P795"/>
<proteinExistence type="inferred from homology"/>
<evidence type="ECO:0000256" key="9">
    <source>
        <dbReference type="ARBA" id="ARBA00023329"/>
    </source>
</evidence>
<evidence type="ECO:0000256" key="5">
    <source>
        <dbReference type="ARBA" id="ARBA00022525"/>
    </source>
</evidence>
<dbReference type="STRING" id="62062.ENSHHUP00000057933"/>
<dbReference type="PANTHER" id="PTHR15356:SF0">
    <property type="entry name" value="NEUROTENSIN_NEUROMEDIN N"/>
    <property type="match status" value="1"/>
</dbReference>
<evidence type="ECO:0000256" key="4">
    <source>
        <dbReference type="ARBA" id="ARBA00016213"/>
    </source>
</evidence>
<comment type="function">
    <text evidence="10">Neurotensin may play an endocrine or paracrine role in the regulation of fat metabolism. It causes contraction of smooth muscle.</text>
</comment>
<evidence type="ECO:0000313" key="13">
    <source>
        <dbReference type="Proteomes" id="UP000314982"/>
    </source>
</evidence>
<dbReference type="GO" id="GO:0030133">
    <property type="term" value="C:transport vesicle"/>
    <property type="evidence" value="ECO:0007669"/>
    <property type="project" value="UniProtKB-SubCell"/>
</dbReference>
<evidence type="ECO:0000256" key="10">
    <source>
        <dbReference type="ARBA" id="ARBA00025449"/>
    </source>
</evidence>
<keyword evidence="9" id="KW-0968">Cytoplasmic vesicle</keyword>
<keyword evidence="5" id="KW-0964">Secreted</keyword>
<dbReference type="PANTHER" id="PTHR15356">
    <property type="entry name" value="NEUROTENSIN/NEUROMEDIN N"/>
    <property type="match status" value="1"/>
</dbReference>
<dbReference type="GO" id="GO:0005184">
    <property type="term" value="F:neuropeptide hormone activity"/>
    <property type="evidence" value="ECO:0007669"/>
    <property type="project" value="InterPro"/>
</dbReference>